<evidence type="ECO:0000256" key="4">
    <source>
        <dbReference type="ARBA" id="ARBA00023315"/>
    </source>
</evidence>
<accession>A0A4U0ZM49</accession>
<proteinExistence type="inferred from homology"/>
<dbReference type="PANTHER" id="PTHR43300:SF7">
    <property type="entry name" value="UDP-N-ACETYLBACILLOSAMINE N-ACETYLTRANSFERASE"/>
    <property type="match status" value="1"/>
</dbReference>
<dbReference type="Pfam" id="PF17836">
    <property type="entry name" value="PglD_N"/>
    <property type="match status" value="1"/>
</dbReference>
<evidence type="ECO:0000256" key="1">
    <source>
        <dbReference type="ARBA" id="ARBA00007274"/>
    </source>
</evidence>
<dbReference type="InterPro" id="IPR011004">
    <property type="entry name" value="Trimer_LpxA-like_sf"/>
</dbReference>
<keyword evidence="9" id="KW-1185">Reference proteome</keyword>
<feature type="domain" description="PglD N-terminal" evidence="7">
    <location>
        <begin position="3"/>
        <end position="87"/>
    </location>
</feature>
<dbReference type="InterPro" id="IPR020019">
    <property type="entry name" value="AcTrfase_PglD-like"/>
</dbReference>
<feature type="active site" description="Proton acceptor" evidence="5">
    <location>
        <position position="142"/>
    </location>
</feature>
<dbReference type="SUPFAM" id="SSF51161">
    <property type="entry name" value="Trimeric LpxA-like enzymes"/>
    <property type="match status" value="1"/>
</dbReference>
<dbReference type="Proteomes" id="UP000305471">
    <property type="component" value="Unassembled WGS sequence"/>
</dbReference>
<dbReference type="InterPro" id="IPR001451">
    <property type="entry name" value="Hexapep"/>
</dbReference>
<organism evidence="8 9">
    <name type="scientific">Alteromonas portus</name>
    <dbReference type="NCBI Taxonomy" id="2565549"/>
    <lineage>
        <taxon>Bacteria</taxon>
        <taxon>Pseudomonadati</taxon>
        <taxon>Pseudomonadota</taxon>
        <taxon>Gammaproteobacteria</taxon>
        <taxon>Alteromonadales</taxon>
        <taxon>Alteromonadaceae</taxon>
        <taxon>Alteromonas/Salinimonas group</taxon>
        <taxon>Alteromonas</taxon>
    </lineage>
</organism>
<reference evidence="8 9" key="1">
    <citation type="submission" date="2019-04" db="EMBL/GenBank/DDBJ databases">
        <title>Alteromonas portus sp. nov., an alginate lyase-excreting marine bacterium.</title>
        <authorList>
            <person name="Huang H."/>
            <person name="Mo K."/>
            <person name="Bao S."/>
        </authorList>
    </citation>
    <scope>NUCLEOTIDE SEQUENCE [LARGE SCALE GENOMIC DNA]</scope>
    <source>
        <strain evidence="8 9">HB161718</strain>
    </source>
</reference>
<name>A0A4U0ZM49_9ALTE</name>
<dbReference type="PROSITE" id="PS00101">
    <property type="entry name" value="HEXAPEP_TRANSFERASES"/>
    <property type="match status" value="1"/>
</dbReference>
<comment type="similarity">
    <text evidence="1">Belongs to the transferase hexapeptide repeat family.</text>
</comment>
<dbReference type="Pfam" id="PF00132">
    <property type="entry name" value="Hexapep"/>
    <property type="match status" value="2"/>
</dbReference>
<evidence type="ECO:0000313" key="8">
    <source>
        <dbReference type="EMBL" id="TKB04942.1"/>
    </source>
</evidence>
<keyword evidence="3" id="KW-0677">Repeat</keyword>
<feature type="binding site" evidence="6">
    <location>
        <position position="75"/>
    </location>
    <ligand>
        <name>substrate</name>
    </ligand>
</feature>
<dbReference type="GO" id="GO:0016746">
    <property type="term" value="F:acyltransferase activity"/>
    <property type="evidence" value="ECO:0007669"/>
    <property type="project" value="UniProtKB-KW"/>
</dbReference>
<feature type="site" description="Increases basicity of active site His" evidence="5">
    <location>
        <position position="143"/>
    </location>
</feature>
<evidence type="ECO:0000256" key="2">
    <source>
        <dbReference type="ARBA" id="ARBA00022679"/>
    </source>
</evidence>
<dbReference type="InterPro" id="IPR041561">
    <property type="entry name" value="PglD_N"/>
</dbReference>
<evidence type="ECO:0000256" key="3">
    <source>
        <dbReference type="ARBA" id="ARBA00022737"/>
    </source>
</evidence>
<dbReference type="OrthoDB" id="9794407at2"/>
<dbReference type="EMBL" id="SWCO01000001">
    <property type="protein sequence ID" value="TKB04942.1"/>
    <property type="molecule type" value="Genomic_DNA"/>
</dbReference>
<dbReference type="AlphaFoldDB" id="A0A4U0ZM49"/>
<gene>
    <name evidence="8" type="ORF">E5672_02285</name>
</gene>
<comment type="caution">
    <text evidence="8">The sequence shown here is derived from an EMBL/GenBank/DDBJ whole genome shotgun (WGS) entry which is preliminary data.</text>
</comment>
<sequence>MKKVVIIGGGGNGLVVAQIVLDLIKTGEPIELVGFLNDNIPVGEHIECWPVLGAPHEWDRLDGNISFVYALLSVGKMKVRAEKFKQLNIPQSRMATVVHPSASIGFNVKLGSGVVVAANAVLQPGAKVGDNCFIRANANLGHDVALDDLVDIGPNSTLCGYAHVEEGVQIAPNSVVRDSVRVGAYSTVAAGAAIFKDVAPGATMLGNPAKRIR</sequence>
<dbReference type="Gene3D" id="2.160.10.10">
    <property type="entry name" value="Hexapeptide repeat proteins"/>
    <property type="match status" value="1"/>
</dbReference>
<dbReference type="InterPro" id="IPR018357">
    <property type="entry name" value="Hexapep_transf_CS"/>
</dbReference>
<keyword evidence="4" id="KW-0012">Acyltransferase</keyword>
<evidence type="ECO:0000313" key="9">
    <source>
        <dbReference type="Proteomes" id="UP000305471"/>
    </source>
</evidence>
<evidence type="ECO:0000256" key="5">
    <source>
        <dbReference type="PIRSR" id="PIRSR620019-1"/>
    </source>
</evidence>
<dbReference type="PANTHER" id="PTHR43300">
    <property type="entry name" value="ACETYLTRANSFERASE"/>
    <property type="match status" value="1"/>
</dbReference>
<protein>
    <submittedName>
        <fullName evidence="8">Acetyltransferase</fullName>
    </submittedName>
</protein>
<evidence type="ECO:0000259" key="7">
    <source>
        <dbReference type="Pfam" id="PF17836"/>
    </source>
</evidence>
<keyword evidence="2 8" id="KW-0808">Transferase</keyword>
<dbReference type="NCBIfam" id="TIGR03570">
    <property type="entry name" value="NeuD_NnaD"/>
    <property type="match status" value="1"/>
</dbReference>
<dbReference type="InterPro" id="IPR050179">
    <property type="entry name" value="Trans_hexapeptide_repeat"/>
</dbReference>
<dbReference type="Gene3D" id="3.40.50.20">
    <property type="match status" value="1"/>
</dbReference>
<dbReference type="CDD" id="cd03360">
    <property type="entry name" value="LbH_AT_putative"/>
    <property type="match status" value="1"/>
</dbReference>
<evidence type="ECO:0000256" key="6">
    <source>
        <dbReference type="PIRSR" id="PIRSR620019-2"/>
    </source>
</evidence>
<dbReference type="RefSeq" id="WP_136780740.1">
    <property type="nucleotide sequence ID" value="NZ_JBMQEY010000002.1"/>
</dbReference>